<feature type="region of interest" description="Disordered" evidence="7">
    <location>
        <begin position="280"/>
        <end position="395"/>
    </location>
</feature>
<gene>
    <name evidence="9" type="ORF">FSCOSCO3_A028588</name>
</gene>
<evidence type="ECO:0000256" key="1">
    <source>
        <dbReference type="ARBA" id="ARBA00004123"/>
    </source>
</evidence>
<keyword evidence="10" id="KW-1185">Reference proteome</keyword>
<dbReference type="GO" id="GO:0003725">
    <property type="term" value="F:double-stranded RNA binding"/>
    <property type="evidence" value="ECO:0007669"/>
    <property type="project" value="TreeGrafter"/>
</dbReference>
<evidence type="ECO:0000256" key="4">
    <source>
        <dbReference type="ARBA" id="ARBA00022737"/>
    </source>
</evidence>
<dbReference type="GO" id="GO:0003727">
    <property type="term" value="F:single-stranded RNA binding"/>
    <property type="evidence" value="ECO:0007669"/>
    <property type="project" value="TreeGrafter"/>
</dbReference>
<dbReference type="GO" id="GO:0071011">
    <property type="term" value="C:precatalytic spliceosome"/>
    <property type="evidence" value="ECO:0007669"/>
    <property type="project" value="TreeGrafter"/>
</dbReference>
<evidence type="ECO:0000259" key="8">
    <source>
        <dbReference type="PROSITE" id="PS00028"/>
    </source>
</evidence>
<sequence>MDNFETPYEDEASTEFIECAACEKSIRGDTLYKIHMTTPGHIKKEDAFVAAGLGVRQHTVPEFEDILQYLEYLKLDEPIIGLNFLDEVPDNVADQNIGPRYTCRLCNVTTNLPEMVHHVIGRKHRQKYMQLKRPDLVTWDKQSIMTQGGKIIRARAEIIERQDGRGSPTPMKKTVTVGKLNISKVLPRPRQNRDRNIPQSVTQPPGLRNYQEEFSHRERRFSPGFQNTAPFHPDDPYTLNTDCTEEELQRADYRESDMYRRENMDSDYRREYEDEYVEEPLTPAALKPSGVHKYDSREEMHHGPEYYPEGAPPFRRPYPEKDQLKEFYTEEVRRGRYRSAEYQPSQPVYPEDDKRQWSLDRESGRHESRNRAGRQGSSESEAKRRSFPALMEDDQTHFIRDYGHKVRGEEQFSNAGPSRTGPFQRPMEVTRSTSDIPEPFRNFLKGTVGDEGHCKRKRKSRFSDATAEELENANEMFHDDYRPPNPKFGGHSRSGGVLFEPEVHRTQHSDLYTESQNPYDTDSYQRGGSDSGRVLDMLNNIEIENAEEAEFLKDKLCTLLKEFKTKKSEKTVQNSHGRAGISSSLKPDMQLPPRHQYERSFRGDSDIRQSEDLYLREDHRRRGREQHQHNPDERHQEYDHPVREEPRHSNRRRYEEVFGMSEMYPSPHAMHPDEPARHPERFQDHMQPRDYRPSAEEFFESRSSAPPLHMERGPRMHRGPQYSNSLDKITSTLLELVARK</sequence>
<evidence type="ECO:0000256" key="7">
    <source>
        <dbReference type="SAM" id="MobiDB-lite"/>
    </source>
</evidence>
<name>A0AAV1MS28_SCOSC</name>
<dbReference type="PANTHER" id="PTHR45762">
    <property type="entry name" value="ZINC FINGER RNA-BINDING PROTEIN"/>
    <property type="match status" value="1"/>
</dbReference>
<feature type="region of interest" description="Disordered" evidence="7">
    <location>
        <begin position="692"/>
        <end position="726"/>
    </location>
</feature>
<evidence type="ECO:0000313" key="10">
    <source>
        <dbReference type="Proteomes" id="UP001314229"/>
    </source>
</evidence>
<dbReference type="PROSITE" id="PS00028">
    <property type="entry name" value="ZINC_FINGER_C2H2_1"/>
    <property type="match status" value="1"/>
</dbReference>
<feature type="compositionally biased region" description="Basic and acidic residues" evidence="7">
    <location>
        <begin position="292"/>
        <end position="304"/>
    </location>
</feature>
<reference evidence="9 10" key="1">
    <citation type="submission" date="2024-01" db="EMBL/GenBank/DDBJ databases">
        <authorList>
            <person name="Alioto T."/>
            <person name="Alioto T."/>
            <person name="Gomez Garrido J."/>
        </authorList>
    </citation>
    <scope>NUCLEOTIDE SEQUENCE [LARGE SCALE GENOMIC DNA]</scope>
</reference>
<dbReference type="InterPro" id="IPR013087">
    <property type="entry name" value="Znf_C2H2_type"/>
</dbReference>
<comment type="subcellular location">
    <subcellularLocation>
        <location evidence="2">Cytoplasm</location>
    </subcellularLocation>
    <subcellularLocation>
        <location evidence="1">Nucleus</location>
    </subcellularLocation>
</comment>
<dbReference type="AlphaFoldDB" id="A0AAV1MS28"/>
<comment type="caution">
    <text evidence="9">The sequence shown here is derived from an EMBL/GenBank/DDBJ whole genome shotgun (WGS) entry which is preliminary data.</text>
</comment>
<evidence type="ECO:0000256" key="5">
    <source>
        <dbReference type="ARBA" id="ARBA00022884"/>
    </source>
</evidence>
<accession>A0AAV1MS28</accession>
<keyword evidence="4" id="KW-0677">Repeat</keyword>
<feature type="compositionally biased region" description="Polar residues" evidence="7">
    <location>
        <begin position="571"/>
        <end position="585"/>
    </location>
</feature>
<evidence type="ECO:0000256" key="6">
    <source>
        <dbReference type="ARBA" id="ARBA00023242"/>
    </source>
</evidence>
<protein>
    <submittedName>
        <fullName evidence="9">Uncharacterized protein si:ch211-13c6.2 isoform X1</fullName>
    </submittedName>
</protein>
<feature type="compositionally biased region" description="Basic and acidic residues" evidence="7">
    <location>
        <begin position="317"/>
        <end position="334"/>
    </location>
</feature>
<feature type="region of interest" description="Disordered" evidence="7">
    <location>
        <begin position="566"/>
        <end position="651"/>
    </location>
</feature>
<proteinExistence type="predicted"/>
<feature type="compositionally biased region" description="Basic and acidic residues" evidence="7">
    <location>
        <begin position="351"/>
        <end position="370"/>
    </location>
</feature>
<keyword evidence="3" id="KW-0963">Cytoplasm</keyword>
<feature type="region of interest" description="Disordered" evidence="7">
    <location>
        <begin position="510"/>
        <end position="532"/>
    </location>
</feature>
<dbReference type="EMBL" id="CAWUFR010000001">
    <property type="protein sequence ID" value="CAK6949486.1"/>
    <property type="molecule type" value="Genomic_DNA"/>
</dbReference>
<feature type="domain" description="C2H2-type" evidence="8">
    <location>
        <begin position="19"/>
        <end position="41"/>
    </location>
</feature>
<evidence type="ECO:0000256" key="2">
    <source>
        <dbReference type="ARBA" id="ARBA00004496"/>
    </source>
</evidence>
<keyword evidence="5" id="KW-0694">RNA-binding</keyword>
<feature type="region of interest" description="Disordered" evidence="7">
    <location>
        <begin position="187"/>
        <end position="208"/>
    </location>
</feature>
<organism evidence="9 10">
    <name type="scientific">Scomber scombrus</name>
    <name type="common">Atlantic mackerel</name>
    <name type="synonym">Scomber vernalis</name>
    <dbReference type="NCBI Taxonomy" id="13677"/>
    <lineage>
        <taxon>Eukaryota</taxon>
        <taxon>Metazoa</taxon>
        <taxon>Chordata</taxon>
        <taxon>Craniata</taxon>
        <taxon>Vertebrata</taxon>
        <taxon>Euteleostomi</taxon>
        <taxon>Actinopterygii</taxon>
        <taxon>Neopterygii</taxon>
        <taxon>Teleostei</taxon>
        <taxon>Neoteleostei</taxon>
        <taxon>Acanthomorphata</taxon>
        <taxon>Pelagiaria</taxon>
        <taxon>Scombriformes</taxon>
        <taxon>Scombridae</taxon>
        <taxon>Scomber</taxon>
    </lineage>
</organism>
<keyword evidence="6" id="KW-0539">Nucleus</keyword>
<feature type="compositionally biased region" description="Basic and acidic residues" evidence="7">
    <location>
        <begin position="595"/>
        <end position="651"/>
    </location>
</feature>
<evidence type="ECO:0000256" key="3">
    <source>
        <dbReference type="ARBA" id="ARBA00022490"/>
    </source>
</evidence>
<evidence type="ECO:0000313" key="9">
    <source>
        <dbReference type="EMBL" id="CAK6949486.1"/>
    </source>
</evidence>
<dbReference type="Proteomes" id="UP001314229">
    <property type="component" value="Unassembled WGS sequence"/>
</dbReference>
<dbReference type="PANTHER" id="PTHR45762:SF21">
    <property type="entry name" value="ZINC FINGER RNA-BINDING PROTEIN"/>
    <property type="match status" value="1"/>
</dbReference>
<feature type="region of interest" description="Disordered" evidence="7">
    <location>
        <begin position="408"/>
        <end position="497"/>
    </location>
</feature>
<dbReference type="GO" id="GO:0005737">
    <property type="term" value="C:cytoplasm"/>
    <property type="evidence" value="ECO:0007669"/>
    <property type="project" value="UniProtKB-SubCell"/>
</dbReference>
<feature type="compositionally biased region" description="Polar residues" evidence="7">
    <location>
        <begin position="510"/>
        <end position="528"/>
    </location>
</feature>